<sequence>MKVLKRNGNLVEFDSSKIKSAILKAMKYGSGIIDEKCAEEVANEIQNESGMREQVSIYSIEDMVFAKLISKNQLLTAKSYEGYRKVREFQRMSNTIDKEIYGIVTGENKEAIDENSNKDAYVLATQRDLIAGEFSKDYCRRTKLPTKIVQAHDDGIIHFHDMDYFIQKMHNCDLVNLKDIFEKGTVINKKLIETPKSFQTACTVATQIVQQVANGQYGGQTIALSHLAPYVRVSLHKHRRNVAEEGILVGRAYAEEEVSIIAEKRLREEIIAGIQTIQYQINTFSTTNGQAPFLSIFMYLLEEPEYVKETALLIEEMLNQRYFGMKNEVGVYVTPSFPKLLYVLDDNNMPQDSEYRYLTDLAVKCVARRMMPDFISAKIMRQNYDGEVFPCMGCRSFLSPWKDEDGKYKWYGRFNQGVVTLNLADVGLTAQQDMNQFWDILDKRLDLCKDALMLRHESLKGTTSDISPIHWQYGALARLKKGEKIDKLLMDGFSTISLGYIGLYECVLAMLGETHTSEKGEELAVAIMNKLRTACETWKEQTGLGFGLYGTPAESTTYTFARALKRKFGIVEGITDKDYLTNSYHVNVRENIDAFDKLGFEAQFQKISSGGAISYVEVTNLNSNLDALSELIDYMYNTIQYAEINTKSDYCQDCGYTGEILLDDNYEWFCPNCGNKKRNRMNVCRRTCGYLGDNFWNKGRTQEIGERYVHLDNRVYEEA</sequence>
<dbReference type="NCBIfam" id="NF006732">
    <property type="entry name" value="PRK09263.1"/>
    <property type="match status" value="1"/>
</dbReference>
<dbReference type="EMBL" id="FMKA01000009">
    <property type="protein sequence ID" value="SCP97173.1"/>
    <property type="molecule type" value="Genomic_DNA"/>
</dbReference>
<dbReference type="RefSeq" id="WP_091233292.1">
    <property type="nucleotide sequence ID" value="NZ_FMKA01000009.1"/>
</dbReference>
<dbReference type="Pfam" id="PF03477">
    <property type="entry name" value="ATP-cone"/>
    <property type="match status" value="1"/>
</dbReference>
<evidence type="ECO:0000259" key="4">
    <source>
        <dbReference type="PROSITE" id="PS51161"/>
    </source>
</evidence>
<keyword evidence="2 3" id="KW-0067">ATP-binding</keyword>
<keyword evidence="1 3" id="KW-0547">Nucleotide-binding</keyword>
<dbReference type="Proteomes" id="UP000199315">
    <property type="component" value="Unassembled WGS sequence"/>
</dbReference>
<keyword evidence="6" id="KW-1185">Reference proteome</keyword>
<dbReference type="PANTHER" id="PTHR21075">
    <property type="entry name" value="ANAEROBIC RIBONUCLEOSIDE-TRIPHOSPHATE REDUCTASE"/>
    <property type="match status" value="1"/>
</dbReference>
<proteinExistence type="predicted"/>
<dbReference type="OrthoDB" id="9804622at2"/>
<reference evidence="5 6" key="1">
    <citation type="submission" date="2016-09" db="EMBL/GenBank/DDBJ databases">
        <authorList>
            <person name="Capua I."/>
            <person name="De Benedictis P."/>
            <person name="Joannis T."/>
            <person name="Lombin L.H."/>
            <person name="Cattoli G."/>
        </authorList>
    </citation>
    <scope>NUCLEOTIDE SEQUENCE [LARGE SCALE GENOMIC DNA]</scope>
    <source>
        <strain evidence="5 6">GluBS11</strain>
    </source>
</reference>
<dbReference type="STRING" id="1619234.SAMN05421730_10097"/>
<dbReference type="NCBIfam" id="TIGR02487">
    <property type="entry name" value="NrdD"/>
    <property type="match status" value="1"/>
</dbReference>
<name>A0A1D3TTA6_9FIRM</name>
<dbReference type="GO" id="GO:0005524">
    <property type="term" value="F:ATP binding"/>
    <property type="evidence" value="ECO:0007669"/>
    <property type="project" value="UniProtKB-UniRule"/>
</dbReference>
<dbReference type="GO" id="GO:0031250">
    <property type="term" value="C:anaerobic ribonucleoside-triphosphate reductase complex"/>
    <property type="evidence" value="ECO:0007669"/>
    <property type="project" value="TreeGrafter"/>
</dbReference>
<evidence type="ECO:0000256" key="3">
    <source>
        <dbReference type="PROSITE-ProRule" id="PRU00492"/>
    </source>
</evidence>
<evidence type="ECO:0000256" key="1">
    <source>
        <dbReference type="ARBA" id="ARBA00022741"/>
    </source>
</evidence>
<dbReference type="PANTHER" id="PTHR21075:SF0">
    <property type="entry name" value="ANAEROBIC RIBONUCLEOSIDE-TRIPHOSPHATE REDUCTASE"/>
    <property type="match status" value="1"/>
</dbReference>
<gene>
    <name evidence="5" type="ORF">SAMN05421730_10097</name>
</gene>
<dbReference type="AlphaFoldDB" id="A0A1D3TTA6"/>
<accession>A0A1D3TTA6</accession>
<dbReference type="InterPro" id="IPR005144">
    <property type="entry name" value="ATP-cone_dom"/>
</dbReference>
<feature type="domain" description="ATP-cone" evidence="4">
    <location>
        <begin position="1"/>
        <end position="91"/>
    </location>
</feature>
<evidence type="ECO:0000313" key="6">
    <source>
        <dbReference type="Proteomes" id="UP000199315"/>
    </source>
</evidence>
<evidence type="ECO:0000313" key="5">
    <source>
        <dbReference type="EMBL" id="SCP97173.1"/>
    </source>
</evidence>
<dbReference type="InterPro" id="IPR012833">
    <property type="entry name" value="NrdD"/>
</dbReference>
<organism evidence="5 6">
    <name type="scientific">Anaerobium acetethylicum</name>
    <dbReference type="NCBI Taxonomy" id="1619234"/>
    <lineage>
        <taxon>Bacteria</taxon>
        <taxon>Bacillati</taxon>
        <taxon>Bacillota</taxon>
        <taxon>Clostridia</taxon>
        <taxon>Lachnospirales</taxon>
        <taxon>Lachnospiraceae</taxon>
        <taxon>Anaerobium</taxon>
    </lineage>
</organism>
<evidence type="ECO:0000256" key="2">
    <source>
        <dbReference type="ARBA" id="ARBA00022840"/>
    </source>
</evidence>
<dbReference type="GO" id="GO:0006260">
    <property type="term" value="P:DNA replication"/>
    <property type="evidence" value="ECO:0007669"/>
    <property type="project" value="InterPro"/>
</dbReference>
<dbReference type="GO" id="GO:0004748">
    <property type="term" value="F:ribonucleoside-diphosphate reductase activity, thioredoxin disulfide as acceptor"/>
    <property type="evidence" value="ECO:0007669"/>
    <property type="project" value="TreeGrafter"/>
</dbReference>
<dbReference type="SUPFAM" id="SSF51998">
    <property type="entry name" value="PFL-like glycyl radical enzymes"/>
    <property type="match status" value="1"/>
</dbReference>
<dbReference type="PROSITE" id="PS51161">
    <property type="entry name" value="ATP_CONE"/>
    <property type="match status" value="1"/>
</dbReference>
<protein>
    <submittedName>
        <fullName evidence="5">Ribonucleoside-triphosphate reductase</fullName>
    </submittedName>
</protein>
<dbReference type="Gene3D" id="3.20.70.20">
    <property type="match status" value="1"/>
</dbReference>
<dbReference type="GO" id="GO:0009265">
    <property type="term" value="P:2'-deoxyribonucleotide biosynthetic process"/>
    <property type="evidence" value="ECO:0007669"/>
    <property type="project" value="TreeGrafter"/>
</dbReference>
<dbReference type="Pfam" id="PF13597">
    <property type="entry name" value="NRDD"/>
    <property type="match status" value="1"/>
</dbReference>
<dbReference type="GO" id="GO:0008998">
    <property type="term" value="F:ribonucleoside-triphosphate reductase (thioredoxin) activity"/>
    <property type="evidence" value="ECO:0007669"/>
    <property type="project" value="InterPro"/>
</dbReference>